<comment type="cofactor">
    <cofactor evidence="1">
        <name>Ca(2+)</name>
        <dbReference type="ChEBI" id="CHEBI:29108"/>
    </cofactor>
</comment>
<feature type="signal peptide" evidence="7">
    <location>
        <begin position="1"/>
        <end position="20"/>
    </location>
</feature>
<dbReference type="PANTHER" id="PTHR42693:SF42">
    <property type="entry name" value="ARYLSULFATASE G"/>
    <property type="match status" value="1"/>
</dbReference>
<dbReference type="Proteomes" id="UP001597297">
    <property type="component" value="Unassembled WGS sequence"/>
</dbReference>
<dbReference type="InterPro" id="IPR050738">
    <property type="entry name" value="Sulfatase"/>
</dbReference>
<organism evidence="9 10">
    <name type="scientific">Rubritalea spongiae</name>
    <dbReference type="NCBI Taxonomy" id="430797"/>
    <lineage>
        <taxon>Bacteria</taxon>
        <taxon>Pseudomonadati</taxon>
        <taxon>Verrucomicrobiota</taxon>
        <taxon>Verrucomicrobiia</taxon>
        <taxon>Verrucomicrobiales</taxon>
        <taxon>Rubritaleaceae</taxon>
        <taxon>Rubritalea</taxon>
    </lineage>
</organism>
<protein>
    <submittedName>
        <fullName evidence="9">Sulfatase-like hydrolase/transferase</fullName>
    </submittedName>
</protein>
<evidence type="ECO:0000313" key="10">
    <source>
        <dbReference type="Proteomes" id="UP001597297"/>
    </source>
</evidence>
<dbReference type="CDD" id="cd16155">
    <property type="entry name" value="sulfatase_like"/>
    <property type="match status" value="1"/>
</dbReference>
<dbReference type="Gene3D" id="3.40.720.10">
    <property type="entry name" value="Alkaline Phosphatase, subunit A"/>
    <property type="match status" value="1"/>
</dbReference>
<evidence type="ECO:0000256" key="4">
    <source>
        <dbReference type="ARBA" id="ARBA00022729"/>
    </source>
</evidence>
<keyword evidence="6" id="KW-0106">Calcium</keyword>
<evidence type="ECO:0000256" key="2">
    <source>
        <dbReference type="ARBA" id="ARBA00008779"/>
    </source>
</evidence>
<name>A0ABW5E1U6_9BACT</name>
<gene>
    <name evidence="9" type="ORF">ACFSQZ_02810</name>
</gene>
<feature type="chain" id="PRO_5047305791" evidence="7">
    <location>
        <begin position="21"/>
        <end position="482"/>
    </location>
</feature>
<reference evidence="10" key="1">
    <citation type="journal article" date="2019" name="Int. J. Syst. Evol. Microbiol.">
        <title>The Global Catalogue of Microorganisms (GCM) 10K type strain sequencing project: providing services to taxonomists for standard genome sequencing and annotation.</title>
        <authorList>
            <consortium name="The Broad Institute Genomics Platform"/>
            <consortium name="The Broad Institute Genome Sequencing Center for Infectious Disease"/>
            <person name="Wu L."/>
            <person name="Ma J."/>
        </authorList>
    </citation>
    <scope>NUCLEOTIDE SEQUENCE [LARGE SCALE GENOMIC DNA]</scope>
    <source>
        <strain evidence="10">JCM 16545</strain>
    </source>
</reference>
<proteinExistence type="inferred from homology"/>
<sequence>MKIKALTLLLATSLSSALLAAEKPNIVFIFTDDQSYETIRAHGMLDIDTPNLDRLVNKGTTFSHAYNMGAWSGAVCMASRTSLNTGAFLWQAKEALDDAKKGKRKMWGQLMSDAGYDTYMTGKWHVPYQAKQAFDHTTHVRAGMPKAVQAGYNRPIDEADYEAGWKPWDIKYGGFWQGGKHWSEVTADDSVAFIQQASESEPPFFMYLAFNAPHDPRQAPKEYVDMYPLDRIKLPENYMDQYPDMGEDAVPVIRDEKLAPFPRTEYSIKVNRQEYFAIITHMDAQIGRILDAIESSEKADNTWIIFTADHGLAVGHHGLVGKQNMYEHSLRPPFMVVGPGVPAGKVIDTPIYLQDAMATALELSGEPIPENIDFKSVLPLIDGRREKSYDTIFGAYIGTQRAVIRDGWKLIVYPKLKKSKLFNLEKDPLEMIDLAGNPEYAVKLSEMTQLLEETMDELGDPMTSLTAADYEKSMPSTKNKGH</sequence>
<dbReference type="PANTHER" id="PTHR42693">
    <property type="entry name" value="ARYLSULFATASE FAMILY MEMBER"/>
    <property type="match status" value="1"/>
</dbReference>
<dbReference type="RefSeq" id="WP_377095804.1">
    <property type="nucleotide sequence ID" value="NZ_JBHSJM010000001.1"/>
</dbReference>
<keyword evidence="10" id="KW-1185">Reference proteome</keyword>
<accession>A0ABW5E1U6</accession>
<evidence type="ECO:0000256" key="5">
    <source>
        <dbReference type="ARBA" id="ARBA00022801"/>
    </source>
</evidence>
<comment type="caution">
    <text evidence="9">The sequence shown here is derived from an EMBL/GenBank/DDBJ whole genome shotgun (WGS) entry which is preliminary data.</text>
</comment>
<evidence type="ECO:0000256" key="1">
    <source>
        <dbReference type="ARBA" id="ARBA00001913"/>
    </source>
</evidence>
<dbReference type="SUPFAM" id="SSF53649">
    <property type="entry name" value="Alkaline phosphatase-like"/>
    <property type="match status" value="1"/>
</dbReference>
<dbReference type="Pfam" id="PF00884">
    <property type="entry name" value="Sulfatase"/>
    <property type="match status" value="1"/>
</dbReference>
<dbReference type="InterPro" id="IPR000917">
    <property type="entry name" value="Sulfatase_N"/>
</dbReference>
<evidence type="ECO:0000256" key="6">
    <source>
        <dbReference type="ARBA" id="ARBA00022837"/>
    </source>
</evidence>
<evidence type="ECO:0000256" key="7">
    <source>
        <dbReference type="SAM" id="SignalP"/>
    </source>
</evidence>
<dbReference type="InterPro" id="IPR017850">
    <property type="entry name" value="Alkaline_phosphatase_core_sf"/>
</dbReference>
<comment type="similarity">
    <text evidence="2">Belongs to the sulfatase family.</text>
</comment>
<feature type="domain" description="Sulfatase N-terminal" evidence="8">
    <location>
        <begin position="24"/>
        <end position="365"/>
    </location>
</feature>
<keyword evidence="3" id="KW-0479">Metal-binding</keyword>
<keyword evidence="5" id="KW-0378">Hydrolase</keyword>
<evidence type="ECO:0000259" key="8">
    <source>
        <dbReference type="Pfam" id="PF00884"/>
    </source>
</evidence>
<evidence type="ECO:0000256" key="3">
    <source>
        <dbReference type="ARBA" id="ARBA00022723"/>
    </source>
</evidence>
<evidence type="ECO:0000313" key="9">
    <source>
        <dbReference type="EMBL" id="MFD2275390.1"/>
    </source>
</evidence>
<dbReference type="EMBL" id="JBHUJC010000008">
    <property type="protein sequence ID" value="MFD2275390.1"/>
    <property type="molecule type" value="Genomic_DNA"/>
</dbReference>
<keyword evidence="4 7" id="KW-0732">Signal</keyword>